<accession>A0A953LW95</accession>
<dbReference type="PANTHER" id="PTHR33525">
    <property type="match status" value="1"/>
</dbReference>
<proteinExistence type="predicted"/>
<dbReference type="InterPro" id="IPR006675">
    <property type="entry name" value="HDIG_dom"/>
</dbReference>
<dbReference type="InterPro" id="IPR013976">
    <property type="entry name" value="HDOD"/>
</dbReference>
<dbReference type="Gene3D" id="1.10.3210.10">
    <property type="entry name" value="Hypothetical protein af1432"/>
    <property type="match status" value="1"/>
</dbReference>
<dbReference type="InterPro" id="IPR052340">
    <property type="entry name" value="RNase_Y/CdgJ"/>
</dbReference>
<sequence length="278" mass="30776">MDIQVLRAQIEKIDTLPTIPTVLKKLLAVIENPKVSMNDISGFISNDPVLTSRVLKVVNSPIYGFPGRISSVSQALILLGLNVVRGMLLGVSVFEAMQKTMQGLWEHSLGCAVTARIIAIKKGVSEPEEVSIAALLHDIGKVVLGLKFPGEYKEIMTDAERRDLLIFEGEKDRFGITHADAGAWVAQKWNFPRGLIEVIEYHHKPHLSRGVPLQTAIVHLSDILVRARGFGFAGDNFVPPLHPSVWQTLRLSEGDIKEILMEAEESLEQAEDFILSEE</sequence>
<dbReference type="Pfam" id="PF08668">
    <property type="entry name" value="HDOD"/>
    <property type="match status" value="1"/>
</dbReference>
<dbReference type="CDD" id="cd00077">
    <property type="entry name" value="HDc"/>
    <property type="match status" value="1"/>
</dbReference>
<reference evidence="3" key="1">
    <citation type="journal article" date="2021" name="bioRxiv">
        <title>Unraveling nitrogen, sulfur and carbon metabolic pathways and microbial community transcriptional responses to substrate deprivation and toxicity stresses in a bioreactor mimicking anoxic brackish coastal sediment conditions.</title>
        <authorList>
            <person name="Martins P.D."/>
            <person name="Echeveste M.J."/>
            <person name="Arshad A."/>
            <person name="Kurth J."/>
            <person name="Ouboter H."/>
            <person name="Jetten M.S.M."/>
            <person name="Welte C.U."/>
        </authorList>
    </citation>
    <scope>NUCLEOTIDE SEQUENCE</scope>
    <source>
        <strain evidence="3">MAG_39</strain>
    </source>
</reference>
<comment type="caution">
    <text evidence="3">The sequence shown here is derived from an EMBL/GenBank/DDBJ whole genome shotgun (WGS) entry which is preliminary data.</text>
</comment>
<dbReference type="SUPFAM" id="SSF109604">
    <property type="entry name" value="HD-domain/PDEase-like"/>
    <property type="match status" value="1"/>
</dbReference>
<dbReference type="InterPro" id="IPR003607">
    <property type="entry name" value="HD/PDEase_dom"/>
</dbReference>
<dbReference type="EMBL" id="JAIOIV010000043">
    <property type="protein sequence ID" value="MBZ0155701.1"/>
    <property type="molecule type" value="Genomic_DNA"/>
</dbReference>
<gene>
    <name evidence="3" type="ORF">K8I29_05730</name>
</gene>
<dbReference type="NCBIfam" id="TIGR00277">
    <property type="entry name" value="HDIG"/>
    <property type="match status" value="1"/>
</dbReference>
<evidence type="ECO:0000259" key="1">
    <source>
        <dbReference type="PROSITE" id="PS51831"/>
    </source>
</evidence>
<protein>
    <submittedName>
        <fullName evidence="3">HDOD domain-containing protein</fullName>
    </submittedName>
</protein>
<evidence type="ECO:0000259" key="2">
    <source>
        <dbReference type="PROSITE" id="PS51833"/>
    </source>
</evidence>
<dbReference type="SMART" id="SM00471">
    <property type="entry name" value="HDc"/>
    <property type="match status" value="1"/>
</dbReference>
<dbReference type="Proteomes" id="UP000705867">
    <property type="component" value="Unassembled WGS sequence"/>
</dbReference>
<evidence type="ECO:0000313" key="3">
    <source>
        <dbReference type="EMBL" id="MBZ0155701.1"/>
    </source>
</evidence>
<feature type="domain" description="HD" evidence="1">
    <location>
        <begin position="104"/>
        <end position="227"/>
    </location>
</feature>
<feature type="domain" description="HDOD" evidence="2">
    <location>
        <begin position="16"/>
        <end position="205"/>
    </location>
</feature>
<reference evidence="3" key="2">
    <citation type="submission" date="2021-08" db="EMBL/GenBank/DDBJ databases">
        <authorList>
            <person name="Dalcin Martins P."/>
        </authorList>
    </citation>
    <scope>NUCLEOTIDE SEQUENCE</scope>
    <source>
        <strain evidence="3">MAG_39</strain>
    </source>
</reference>
<dbReference type="PROSITE" id="PS51831">
    <property type="entry name" value="HD"/>
    <property type="match status" value="1"/>
</dbReference>
<dbReference type="PROSITE" id="PS51833">
    <property type="entry name" value="HDOD"/>
    <property type="match status" value="1"/>
</dbReference>
<dbReference type="InterPro" id="IPR006674">
    <property type="entry name" value="HD_domain"/>
</dbReference>
<organism evidence="3 4">
    <name type="scientific">Candidatus Nitrobium versatile</name>
    <dbReference type="NCBI Taxonomy" id="2884831"/>
    <lineage>
        <taxon>Bacteria</taxon>
        <taxon>Pseudomonadati</taxon>
        <taxon>Nitrospirota</taxon>
        <taxon>Nitrospiria</taxon>
        <taxon>Nitrospirales</taxon>
        <taxon>Nitrospiraceae</taxon>
        <taxon>Candidatus Nitrobium</taxon>
    </lineage>
</organism>
<name>A0A953LW95_9BACT</name>
<dbReference type="AlphaFoldDB" id="A0A953LW95"/>
<evidence type="ECO:0000313" key="4">
    <source>
        <dbReference type="Proteomes" id="UP000705867"/>
    </source>
</evidence>
<dbReference type="PANTHER" id="PTHR33525:SF3">
    <property type="entry name" value="RIBONUCLEASE Y"/>
    <property type="match status" value="1"/>
</dbReference>